<dbReference type="RefSeq" id="WP_073606678.1">
    <property type="nucleotide sequence ID" value="NZ_MRCG01000001.1"/>
</dbReference>
<keyword evidence="2" id="KW-1185">Reference proteome</keyword>
<gene>
    <name evidence="1" type="ORF">NIES30_01920</name>
</gene>
<dbReference type="Proteomes" id="UP000185557">
    <property type="component" value="Unassembled WGS sequence"/>
</dbReference>
<evidence type="ECO:0000313" key="1">
    <source>
        <dbReference type="EMBL" id="OKH50864.1"/>
    </source>
</evidence>
<proteinExistence type="predicted"/>
<sequence>MLVQLVRPLVRTQVQMLAQAQSASSKLVGMVSQWLGYLGIHAEVTQLQTTGNRIQVSLCVGKPEQCTEAEWQQILDNLNRDVNAAPAVDTLAYSAMPPAHQSKVQRLLAAILHASGQDPLADWPALRPRLVSMGMEESLLMGIHAALKVPMPMALLVEQLEPEVAAFVLSKAIHIALLDQQISQAEDTALKALLNAVDSGTDPHAESVSVSGIP</sequence>
<dbReference type="STRING" id="549789.NIES30_01920"/>
<organism evidence="1 2">
    <name type="scientific">Phormidium tenue NIES-30</name>
    <dbReference type="NCBI Taxonomy" id="549789"/>
    <lineage>
        <taxon>Bacteria</taxon>
        <taxon>Bacillati</taxon>
        <taxon>Cyanobacteriota</taxon>
        <taxon>Cyanophyceae</taxon>
        <taxon>Oscillatoriophycideae</taxon>
        <taxon>Oscillatoriales</taxon>
        <taxon>Oscillatoriaceae</taxon>
        <taxon>Phormidium</taxon>
    </lineage>
</organism>
<dbReference type="AlphaFoldDB" id="A0A1U7JAQ6"/>
<evidence type="ECO:0000313" key="2">
    <source>
        <dbReference type="Proteomes" id="UP000185557"/>
    </source>
</evidence>
<accession>A0A1U7JAQ6</accession>
<dbReference type="OrthoDB" id="531086at2"/>
<name>A0A1U7JAQ6_9CYAN</name>
<comment type="caution">
    <text evidence="1">The sequence shown here is derived from an EMBL/GenBank/DDBJ whole genome shotgun (WGS) entry which is preliminary data.</text>
</comment>
<dbReference type="EMBL" id="MRCG01000001">
    <property type="protein sequence ID" value="OKH50864.1"/>
    <property type="molecule type" value="Genomic_DNA"/>
</dbReference>
<protein>
    <submittedName>
        <fullName evidence="1">Uncharacterized protein</fullName>
    </submittedName>
</protein>
<reference evidence="1 2" key="1">
    <citation type="submission" date="2016-11" db="EMBL/GenBank/DDBJ databases">
        <title>Draft Genome Sequences of Nine Cyanobacterial Strains from Diverse Habitats.</title>
        <authorList>
            <person name="Zhu T."/>
            <person name="Hou S."/>
            <person name="Lu X."/>
            <person name="Hess W.R."/>
        </authorList>
    </citation>
    <scope>NUCLEOTIDE SEQUENCE [LARGE SCALE GENOMIC DNA]</scope>
    <source>
        <strain evidence="1 2">NIES-30</strain>
    </source>
</reference>